<sequence>MASSPKANSSSTKSTRDVEKALLTTNLVAALAFPAPVVLAPGPWHKLMFKEASPSPYTAGQPRNQDMNQFFALALARPPHAAPSGQPGRPQRFSSGGGGGGGGQPASTQSGQGDDAAAVGQMAQAWRHRRALLSQEAGRAGGHQGGDERRAPEPAFVRNGDPWEPLAQGEGGSSGHGGGGGRRLEDAQAEAPRLEAWREAEGDRGPTSGRAEEPAPAPGWTSARAWAEEVHRFLLNQPDHRAGVAQLRR</sequence>
<evidence type="ECO:0000313" key="2">
    <source>
        <dbReference type="EMBL" id="KAG2497216.1"/>
    </source>
</evidence>
<organism evidence="2 3">
    <name type="scientific">Edaphochlamys debaryana</name>
    <dbReference type="NCBI Taxonomy" id="47281"/>
    <lineage>
        <taxon>Eukaryota</taxon>
        <taxon>Viridiplantae</taxon>
        <taxon>Chlorophyta</taxon>
        <taxon>core chlorophytes</taxon>
        <taxon>Chlorophyceae</taxon>
        <taxon>CS clade</taxon>
        <taxon>Chlamydomonadales</taxon>
        <taxon>Chlamydomonadales incertae sedis</taxon>
        <taxon>Edaphochlamys</taxon>
    </lineage>
</organism>
<evidence type="ECO:0000313" key="3">
    <source>
        <dbReference type="Proteomes" id="UP000612055"/>
    </source>
</evidence>
<feature type="compositionally biased region" description="Gly residues" evidence="1">
    <location>
        <begin position="169"/>
        <end position="181"/>
    </location>
</feature>
<feature type="compositionally biased region" description="Basic and acidic residues" evidence="1">
    <location>
        <begin position="182"/>
        <end position="204"/>
    </location>
</feature>
<reference evidence="2" key="1">
    <citation type="journal article" date="2020" name="bioRxiv">
        <title>Comparative genomics of Chlamydomonas.</title>
        <authorList>
            <person name="Craig R.J."/>
            <person name="Hasan A.R."/>
            <person name="Ness R.W."/>
            <person name="Keightley P.D."/>
        </authorList>
    </citation>
    <scope>NUCLEOTIDE SEQUENCE</scope>
    <source>
        <strain evidence="2">CCAP 11/70</strain>
    </source>
</reference>
<dbReference type="Proteomes" id="UP000612055">
    <property type="component" value="Unassembled WGS sequence"/>
</dbReference>
<feature type="region of interest" description="Disordered" evidence="1">
    <location>
        <begin position="52"/>
        <end position="222"/>
    </location>
</feature>
<name>A0A836C1R7_9CHLO</name>
<protein>
    <submittedName>
        <fullName evidence="2">Uncharacterized protein</fullName>
    </submittedName>
</protein>
<feature type="compositionally biased region" description="Polar residues" evidence="1">
    <location>
        <begin position="55"/>
        <end position="68"/>
    </location>
</feature>
<accession>A0A836C1R7</accession>
<dbReference type="EMBL" id="JAEHOE010000015">
    <property type="protein sequence ID" value="KAG2497216.1"/>
    <property type="molecule type" value="Genomic_DNA"/>
</dbReference>
<feature type="compositionally biased region" description="Low complexity" evidence="1">
    <location>
        <begin position="72"/>
        <end position="94"/>
    </location>
</feature>
<proteinExistence type="predicted"/>
<gene>
    <name evidence="2" type="ORF">HYH03_004805</name>
</gene>
<feature type="compositionally biased region" description="Gly residues" evidence="1">
    <location>
        <begin position="95"/>
        <end position="104"/>
    </location>
</feature>
<evidence type="ECO:0000256" key="1">
    <source>
        <dbReference type="SAM" id="MobiDB-lite"/>
    </source>
</evidence>
<comment type="caution">
    <text evidence="2">The sequence shown here is derived from an EMBL/GenBank/DDBJ whole genome shotgun (WGS) entry which is preliminary data.</text>
</comment>
<dbReference type="AlphaFoldDB" id="A0A836C1R7"/>
<keyword evidence="3" id="KW-1185">Reference proteome</keyword>